<comment type="caution">
    <text evidence="1">The sequence shown here is derived from an EMBL/GenBank/DDBJ whole genome shotgun (WGS) entry which is preliminary data.</text>
</comment>
<name>A0AAP4BBV9_9FIRM</name>
<proteinExistence type="predicted"/>
<protein>
    <recommendedName>
        <fullName evidence="3">HipA-like C-terminal domain-containing protein</fullName>
    </recommendedName>
</protein>
<dbReference type="AlphaFoldDB" id="A0AAP4BBV9"/>
<evidence type="ECO:0000313" key="1">
    <source>
        <dbReference type="EMBL" id="MDI9242333.1"/>
    </source>
</evidence>
<organism evidence="1 2">
    <name type="scientific">Fusibacillus kribbianus</name>
    <dbReference type="NCBI Taxonomy" id="3044208"/>
    <lineage>
        <taxon>Bacteria</taxon>
        <taxon>Bacillati</taxon>
        <taxon>Bacillota</taxon>
        <taxon>Clostridia</taxon>
        <taxon>Lachnospirales</taxon>
        <taxon>Lachnospiraceae</taxon>
        <taxon>Fusibacillus</taxon>
    </lineage>
</organism>
<evidence type="ECO:0000313" key="2">
    <source>
        <dbReference type="Proteomes" id="UP001300383"/>
    </source>
</evidence>
<dbReference type="Proteomes" id="UP001300383">
    <property type="component" value="Unassembled WGS sequence"/>
</dbReference>
<evidence type="ECO:0008006" key="3">
    <source>
        <dbReference type="Google" id="ProtNLM"/>
    </source>
</evidence>
<dbReference type="Gene3D" id="1.10.1070.20">
    <property type="match status" value="1"/>
</dbReference>
<reference evidence="1 2" key="1">
    <citation type="submission" date="2023-05" db="EMBL/GenBank/DDBJ databases">
        <title>[ruminococcus] sp. nov., isolated from a pig farm feces dump.</title>
        <authorList>
            <person name="Chang Y.-H."/>
        </authorList>
    </citation>
    <scope>NUCLEOTIDE SEQUENCE [LARGE SCALE GENOMIC DNA]</scope>
    <source>
        <strain evidence="1 2">YH-rum2234</strain>
    </source>
</reference>
<gene>
    <name evidence="1" type="ORF">QJ036_07595</name>
</gene>
<dbReference type="EMBL" id="JASGBQ010000011">
    <property type="protein sequence ID" value="MDI9242333.1"/>
    <property type="molecule type" value="Genomic_DNA"/>
</dbReference>
<keyword evidence="2" id="KW-1185">Reference proteome</keyword>
<dbReference type="RefSeq" id="WP_283230783.1">
    <property type="nucleotide sequence ID" value="NZ_JASGBQ010000011.1"/>
</dbReference>
<accession>A0AAP4BBV9</accession>
<sequence>MREYTLDTKALVMVQGSSKGTQPKYYDDGYWYKANSEGYEGLAEYLVSLVLKCSNIKDYVVYEPCKINGKSGCRSKTFLSKTESFISFERLHEVYEGGHLLDRVRVIPEPAERIQFVKQFVRDTVGIDCSEYLSQVLSLDMLTLNIDRHFNNLGVVIDNESGICRPAPVFDNGAALLSSWGRFNEETIEENIALVCGQPFCANLRRQALEAGIGLQIDYGRLETCLSQEPDSRALRVLDYQLEANRDIIPNFHLREECLEDEWEHNPKDTLLQREDEWEPEL</sequence>